<proteinExistence type="predicted"/>
<dbReference type="Proteomes" id="UP000683000">
    <property type="component" value="Unassembled WGS sequence"/>
</dbReference>
<protein>
    <submittedName>
        <fullName evidence="1">Uncharacterized protein</fullName>
    </submittedName>
</protein>
<sequence>MQAIITKADQLGDSGREHIDQMRNAIFQAAPTCLSPIITACPPMGSKFGIELIRKSITDCCGL</sequence>
<reference evidence="1" key="1">
    <citation type="submission" date="2021-03" db="EMBL/GenBank/DDBJ databases">
        <title>Evolutionary innovations through gain and loss of genes in the ectomycorrhizal Boletales.</title>
        <authorList>
            <person name="Wu G."/>
            <person name="Miyauchi S."/>
            <person name="Morin E."/>
            <person name="Yang Z.-L."/>
            <person name="Xu J."/>
            <person name="Martin F.M."/>
        </authorList>
    </citation>
    <scope>NUCLEOTIDE SEQUENCE</scope>
    <source>
        <strain evidence="1">BR01</strain>
    </source>
</reference>
<evidence type="ECO:0000313" key="1">
    <source>
        <dbReference type="EMBL" id="KAG6374803.1"/>
    </source>
</evidence>
<name>A0A8I2YPG9_9AGAM</name>
<accession>A0A8I2YPG9</accession>
<gene>
    <name evidence="1" type="ORF">JVT61DRAFT_4186</name>
</gene>
<dbReference type="OrthoDB" id="391988at2759"/>
<dbReference type="EMBL" id="JAGFBS010000017">
    <property type="protein sequence ID" value="KAG6374803.1"/>
    <property type="molecule type" value="Genomic_DNA"/>
</dbReference>
<organism evidence="1 2">
    <name type="scientific">Boletus reticuloceps</name>
    <dbReference type="NCBI Taxonomy" id="495285"/>
    <lineage>
        <taxon>Eukaryota</taxon>
        <taxon>Fungi</taxon>
        <taxon>Dikarya</taxon>
        <taxon>Basidiomycota</taxon>
        <taxon>Agaricomycotina</taxon>
        <taxon>Agaricomycetes</taxon>
        <taxon>Agaricomycetidae</taxon>
        <taxon>Boletales</taxon>
        <taxon>Boletineae</taxon>
        <taxon>Boletaceae</taxon>
        <taxon>Boletoideae</taxon>
        <taxon>Boletus</taxon>
    </lineage>
</organism>
<dbReference type="AlphaFoldDB" id="A0A8I2YPG9"/>
<comment type="caution">
    <text evidence="1">The sequence shown here is derived from an EMBL/GenBank/DDBJ whole genome shotgun (WGS) entry which is preliminary data.</text>
</comment>
<keyword evidence="2" id="KW-1185">Reference proteome</keyword>
<evidence type="ECO:0000313" key="2">
    <source>
        <dbReference type="Proteomes" id="UP000683000"/>
    </source>
</evidence>